<proteinExistence type="predicted"/>
<protein>
    <submittedName>
        <fullName evidence="3">Uncharacterized protein</fullName>
    </submittedName>
</protein>
<feature type="compositionally biased region" description="Low complexity" evidence="1">
    <location>
        <begin position="256"/>
        <end position="265"/>
    </location>
</feature>
<evidence type="ECO:0000256" key="2">
    <source>
        <dbReference type="SAM" id="Phobius"/>
    </source>
</evidence>
<evidence type="ECO:0000313" key="4">
    <source>
        <dbReference type="Proteomes" id="UP000569914"/>
    </source>
</evidence>
<comment type="caution">
    <text evidence="3">The sequence shown here is derived from an EMBL/GenBank/DDBJ whole genome shotgun (WGS) entry which is preliminary data.</text>
</comment>
<dbReference type="AlphaFoldDB" id="A0A7Y9L6Z8"/>
<dbReference type="Proteomes" id="UP000569914">
    <property type="component" value="Unassembled WGS sequence"/>
</dbReference>
<dbReference type="RefSeq" id="WP_179748066.1">
    <property type="nucleotide sequence ID" value="NZ_JACCBU010000001.1"/>
</dbReference>
<organism evidence="3 4">
    <name type="scientific">Microlunatus parietis</name>
    <dbReference type="NCBI Taxonomy" id="682979"/>
    <lineage>
        <taxon>Bacteria</taxon>
        <taxon>Bacillati</taxon>
        <taxon>Actinomycetota</taxon>
        <taxon>Actinomycetes</taxon>
        <taxon>Propionibacteriales</taxon>
        <taxon>Propionibacteriaceae</taxon>
        <taxon>Microlunatus</taxon>
    </lineage>
</organism>
<feature type="region of interest" description="Disordered" evidence="1">
    <location>
        <begin position="239"/>
        <end position="266"/>
    </location>
</feature>
<gene>
    <name evidence="3" type="ORF">BKA15_000658</name>
</gene>
<keyword evidence="4" id="KW-1185">Reference proteome</keyword>
<evidence type="ECO:0000313" key="3">
    <source>
        <dbReference type="EMBL" id="NYE69329.1"/>
    </source>
</evidence>
<keyword evidence="2" id="KW-1133">Transmembrane helix</keyword>
<reference evidence="3 4" key="1">
    <citation type="submission" date="2020-07" db="EMBL/GenBank/DDBJ databases">
        <title>Sequencing the genomes of 1000 actinobacteria strains.</title>
        <authorList>
            <person name="Klenk H.-P."/>
        </authorList>
    </citation>
    <scope>NUCLEOTIDE SEQUENCE [LARGE SCALE GENOMIC DNA]</scope>
    <source>
        <strain evidence="3 4">DSM 22083</strain>
    </source>
</reference>
<keyword evidence="2" id="KW-0472">Membrane</keyword>
<evidence type="ECO:0000256" key="1">
    <source>
        <dbReference type="SAM" id="MobiDB-lite"/>
    </source>
</evidence>
<name>A0A7Y9L6Z8_9ACTN</name>
<accession>A0A7Y9L6Z8</accession>
<feature type="transmembrane region" description="Helical" evidence="2">
    <location>
        <begin position="406"/>
        <end position="425"/>
    </location>
</feature>
<sequence length="506" mass="54406">MPDDWDWFWAGEHGRDRLLREEVETLSYQASAAASRASRMQSQLAKLQGSLETRLNALSKAFDAYVELGDVREELAGYPDTSAIRRDVMAVIEQLSNGLPASPVDPRGVDYWLPHATNTVIEIVGGDAEAGKSNLAATPEARLYVVAAVGALGHGERVADRLPELLITDRELTGQQVVLLDAVVAGVFGPKALESLEPSFRPLLQRTDPAGWRATIERITGVTNDDFILNWIRGQFAESTAAPSPDAQSSPPPAKPAAAGSTAGEADPRARLRGLVVSLIGSGYGGEGALLARARELRWQIENPGRTRPESEQGPAPVDALDRLVHHLKELPVGSPEQRTLLRWVAPGLQTFVEPLGTVAVRPPASVDIRTYYGSLPVTAAGPDQNRWQQIVRNVEEAGQLPPGKLYGFGIAAGVCAVLALICALTGQTVLAVLTIIAAVILGVMCAMQLRARHEAAEAARTGLDQVNQQLRDGVRRAELADTAAREAAEERQRLVDHIRANLARL</sequence>
<feature type="compositionally biased region" description="Low complexity" evidence="1">
    <location>
        <begin position="239"/>
        <end position="249"/>
    </location>
</feature>
<dbReference type="EMBL" id="JACCBU010000001">
    <property type="protein sequence ID" value="NYE69329.1"/>
    <property type="molecule type" value="Genomic_DNA"/>
</dbReference>
<keyword evidence="2" id="KW-0812">Transmembrane</keyword>